<reference evidence="2 3" key="1">
    <citation type="journal article" date="2013" name="BMC Genomics">
        <title>The miniature genome of a carnivorous plant Genlisea aurea contains a low number of genes and short non-coding sequences.</title>
        <authorList>
            <person name="Leushkin E.V."/>
            <person name="Sutormin R.A."/>
            <person name="Nabieva E.R."/>
            <person name="Penin A.A."/>
            <person name="Kondrashov A.S."/>
            <person name="Logacheva M.D."/>
        </authorList>
    </citation>
    <scope>NUCLEOTIDE SEQUENCE [LARGE SCALE GENOMIC DNA]</scope>
</reference>
<name>S8D5N3_9LAMI</name>
<proteinExistence type="predicted"/>
<dbReference type="InterPro" id="IPR039640">
    <property type="entry name" value="SCAB"/>
</dbReference>
<organism evidence="2 3">
    <name type="scientific">Genlisea aurea</name>
    <dbReference type="NCBI Taxonomy" id="192259"/>
    <lineage>
        <taxon>Eukaryota</taxon>
        <taxon>Viridiplantae</taxon>
        <taxon>Streptophyta</taxon>
        <taxon>Embryophyta</taxon>
        <taxon>Tracheophyta</taxon>
        <taxon>Spermatophyta</taxon>
        <taxon>Magnoliopsida</taxon>
        <taxon>eudicotyledons</taxon>
        <taxon>Gunneridae</taxon>
        <taxon>Pentapetalae</taxon>
        <taxon>asterids</taxon>
        <taxon>lamiids</taxon>
        <taxon>Lamiales</taxon>
        <taxon>Lentibulariaceae</taxon>
        <taxon>Genlisea</taxon>
    </lineage>
</organism>
<feature type="non-terminal residue" evidence="2">
    <location>
        <position position="123"/>
    </location>
</feature>
<evidence type="ECO:0000259" key="1">
    <source>
        <dbReference type="Pfam" id="PF17684"/>
    </source>
</evidence>
<protein>
    <recommendedName>
        <fullName evidence="1">Stomatal closure-related actin-binding protein PH domain-containing protein</fullName>
    </recommendedName>
</protein>
<dbReference type="OrthoDB" id="2014217at2759"/>
<sequence>APGLANYVEALKRRHEIEFTVVVIQMNGEDESLESIHVLHIGKMGMKLRKAKTVKAKEYYSNAMQLCGIRGGGNAAAQSAYWQPKPGLSFILAFESERERNTAIVLARRFALDCNIVLSGPED</sequence>
<dbReference type="PANTHER" id="PTHR31172:SF3">
    <property type="entry name" value="STOMATAL CLOSURE-RELATED ACTIN-BINDING PROTEIN 1"/>
    <property type="match status" value="1"/>
</dbReference>
<feature type="non-terminal residue" evidence="2">
    <location>
        <position position="1"/>
    </location>
</feature>
<feature type="domain" description="Stomatal closure-related actin-binding protein PH" evidence="1">
    <location>
        <begin position="16"/>
        <end position="123"/>
    </location>
</feature>
<dbReference type="EMBL" id="AUSU01009699">
    <property type="protein sequence ID" value="EPS57928.1"/>
    <property type="molecule type" value="Genomic_DNA"/>
</dbReference>
<dbReference type="Proteomes" id="UP000015453">
    <property type="component" value="Unassembled WGS sequence"/>
</dbReference>
<gene>
    <name evidence="2" type="ORF">M569_16888</name>
</gene>
<dbReference type="Gene3D" id="2.30.29.140">
    <property type="match status" value="1"/>
</dbReference>
<dbReference type="Pfam" id="PF17684">
    <property type="entry name" value="SCAB-PH"/>
    <property type="match status" value="1"/>
</dbReference>
<accession>S8D5N3</accession>
<dbReference type="PANTHER" id="PTHR31172">
    <property type="entry name" value="STOMATAL CLOSURE-RELATED ACTIN-BINDING PROTEIN 1"/>
    <property type="match status" value="1"/>
</dbReference>
<evidence type="ECO:0000313" key="2">
    <source>
        <dbReference type="EMBL" id="EPS57928.1"/>
    </source>
</evidence>
<dbReference type="GO" id="GO:0010119">
    <property type="term" value="P:regulation of stomatal movement"/>
    <property type="evidence" value="ECO:0007669"/>
    <property type="project" value="InterPro"/>
</dbReference>
<keyword evidence="3" id="KW-1185">Reference proteome</keyword>
<dbReference type="GO" id="GO:0003779">
    <property type="term" value="F:actin binding"/>
    <property type="evidence" value="ECO:0007669"/>
    <property type="project" value="InterPro"/>
</dbReference>
<dbReference type="InterPro" id="IPR041144">
    <property type="entry name" value="SCAB-PH"/>
</dbReference>
<dbReference type="AlphaFoldDB" id="S8D5N3"/>
<evidence type="ECO:0000313" key="3">
    <source>
        <dbReference type="Proteomes" id="UP000015453"/>
    </source>
</evidence>
<dbReference type="GO" id="GO:0007015">
    <property type="term" value="P:actin filament organization"/>
    <property type="evidence" value="ECO:0007669"/>
    <property type="project" value="InterPro"/>
</dbReference>
<comment type="caution">
    <text evidence="2">The sequence shown here is derived from an EMBL/GenBank/DDBJ whole genome shotgun (WGS) entry which is preliminary data.</text>
</comment>